<dbReference type="STRING" id="2282107.A0A286UWP4"/>
<feature type="compositionally biased region" description="Basic and acidic residues" evidence="5">
    <location>
        <begin position="494"/>
        <end position="513"/>
    </location>
</feature>
<evidence type="ECO:0000256" key="4">
    <source>
        <dbReference type="ARBA" id="ARBA00022842"/>
    </source>
</evidence>
<evidence type="ECO:0000313" key="9">
    <source>
        <dbReference type="Proteomes" id="UP000217199"/>
    </source>
</evidence>
<dbReference type="Gene3D" id="1.10.1410.10">
    <property type="match status" value="1"/>
</dbReference>
<dbReference type="OrthoDB" id="273917at2759"/>
<feature type="domain" description="PAP-associated" evidence="6">
    <location>
        <begin position="341"/>
        <end position="399"/>
    </location>
</feature>
<dbReference type="GO" id="GO:1990817">
    <property type="term" value="F:poly(A) RNA polymerase activity"/>
    <property type="evidence" value="ECO:0007669"/>
    <property type="project" value="UniProtKB-EC"/>
</dbReference>
<organism evidence="8 9">
    <name type="scientific">Pyrrhoderma noxium</name>
    <dbReference type="NCBI Taxonomy" id="2282107"/>
    <lineage>
        <taxon>Eukaryota</taxon>
        <taxon>Fungi</taxon>
        <taxon>Dikarya</taxon>
        <taxon>Basidiomycota</taxon>
        <taxon>Agaricomycotina</taxon>
        <taxon>Agaricomycetes</taxon>
        <taxon>Hymenochaetales</taxon>
        <taxon>Hymenochaetaceae</taxon>
        <taxon>Pyrrhoderma</taxon>
    </lineage>
</organism>
<dbReference type="GO" id="GO:0046872">
    <property type="term" value="F:metal ion binding"/>
    <property type="evidence" value="ECO:0007669"/>
    <property type="project" value="UniProtKB-KW"/>
</dbReference>
<dbReference type="PANTHER" id="PTHR23092">
    <property type="entry name" value="POLY(A) RNA POLYMERASE"/>
    <property type="match status" value="1"/>
</dbReference>
<dbReference type="GO" id="GO:0005730">
    <property type="term" value="C:nucleolus"/>
    <property type="evidence" value="ECO:0007669"/>
    <property type="project" value="TreeGrafter"/>
</dbReference>
<keyword evidence="9" id="KW-1185">Reference proteome</keyword>
<dbReference type="FunFam" id="1.10.1410.10:FF:000003">
    <property type="entry name" value="non-canonical poly(A) RNA polymerase PAPD7"/>
    <property type="match status" value="1"/>
</dbReference>
<dbReference type="InterPro" id="IPR045862">
    <property type="entry name" value="Trf4-like"/>
</dbReference>
<dbReference type="SUPFAM" id="SSF81301">
    <property type="entry name" value="Nucleotidyltransferase"/>
    <property type="match status" value="1"/>
</dbReference>
<sequence length="749" mass="84142">MDTLKKRSKKSKKKASRQPSPAQLKINSIPGTPTQPEAGPSRLISPEPTTVEPKILDDEQPFGADFISLNINDEDVTEDTKLTRDWDKGKIERDRDQQAGRKRRRDEPEPEKGFGAHNNSHKDYKALRQAPWTAYVDWHSCRNTAQLMHKEVEAFLLYISPTPIEHNVRYMIVQLISSAIKKVYRDAEVLPFGSFGTKLYLPQGDIDLVVLSKTLAYNEKVSALRSLANIVRQTGLTDKVTIITKAKVPIIKFVTKYGWFPVDISMNQPNGVKTGEMINRFLNEFPALRALVLIIKAFLNQRSMNEVYSGGLGSYAIVCLAVSFLQMHPKIRRAEIDPSRNLGVLLIEFFELYGKYFNYSNTGISVRNGGSYYSKDERGWKDYNKPFLLSIEDPGDINNDISRGTYNIRGVRQTFAGAYEMMKSEIYKRANLISGRYGGYSYNPEEMSVLRTILGIRQDVINHRKVVVDVYSKGDLARIVGVDPHAGIEMGYGEGKKDRRNADKRTRDARNVVEEAWGEADMELGTTDEEGPVRSMIKTDGRNRFTNKGKEKEGENRANSSGYKDRGEESESRYDMVSRTNRSRQQVQDGKPEDHVRKKRRSSATDHGDRAGTIVTLYTSDDEEDVDDSDSSDGVEGGKAKSSEKRGTDGKEDVQLPIHIDPSSNSSATGTIIEIQDSEDELDEVEQAYIKAADALTENDEDDEDSAYTKGMKGKAKAKTQKPMSGSQRRAFWAAKSTIEIDSDSDSSS</sequence>
<dbReference type="GO" id="GO:0031499">
    <property type="term" value="C:TRAMP complex"/>
    <property type="evidence" value="ECO:0007669"/>
    <property type="project" value="TreeGrafter"/>
</dbReference>
<feature type="compositionally biased region" description="Basic and acidic residues" evidence="5">
    <location>
        <begin position="563"/>
        <end position="576"/>
    </location>
</feature>
<gene>
    <name evidence="8" type="ORF">PNOK_0094300</name>
</gene>
<accession>A0A286UWP4</accession>
<feature type="domain" description="Poly(A) RNA polymerase mitochondrial-like central palm" evidence="7">
    <location>
        <begin position="149"/>
        <end position="281"/>
    </location>
</feature>
<feature type="compositionally biased region" description="Acidic residues" evidence="5">
    <location>
        <begin position="516"/>
        <end position="530"/>
    </location>
</feature>
<proteinExistence type="inferred from homology"/>
<feature type="region of interest" description="Disordered" evidence="5">
    <location>
        <begin position="487"/>
        <end position="670"/>
    </location>
</feature>
<dbReference type="SUPFAM" id="SSF81631">
    <property type="entry name" value="PAP/OAS1 substrate-binding domain"/>
    <property type="match status" value="1"/>
</dbReference>
<dbReference type="Pfam" id="PF22600">
    <property type="entry name" value="MTPAP-like_central"/>
    <property type="match status" value="1"/>
</dbReference>
<dbReference type="InterPro" id="IPR043519">
    <property type="entry name" value="NT_sf"/>
</dbReference>
<dbReference type="Gene3D" id="3.30.460.10">
    <property type="entry name" value="Beta Polymerase, domain 2"/>
    <property type="match status" value="1"/>
</dbReference>
<feature type="compositionally biased region" description="Polar residues" evidence="5">
    <location>
        <begin position="578"/>
        <end position="588"/>
    </location>
</feature>
<reference evidence="8 9" key="1">
    <citation type="journal article" date="2017" name="Mol. Ecol.">
        <title>Comparative and population genomic landscape of Phellinus noxius: A hypervariable fungus causing root rot in trees.</title>
        <authorList>
            <person name="Chung C.L."/>
            <person name="Lee T.J."/>
            <person name="Akiba M."/>
            <person name="Lee H.H."/>
            <person name="Kuo T.H."/>
            <person name="Liu D."/>
            <person name="Ke H.M."/>
            <person name="Yokoi T."/>
            <person name="Roa M.B."/>
            <person name="Lu M.J."/>
            <person name="Chang Y.Y."/>
            <person name="Ann P.J."/>
            <person name="Tsai J.N."/>
            <person name="Chen C.Y."/>
            <person name="Tzean S.S."/>
            <person name="Ota Y."/>
            <person name="Hattori T."/>
            <person name="Sahashi N."/>
            <person name="Liou R.F."/>
            <person name="Kikuchi T."/>
            <person name="Tsai I.J."/>
        </authorList>
    </citation>
    <scope>NUCLEOTIDE SEQUENCE [LARGE SCALE GENOMIC DNA]</scope>
    <source>
        <strain evidence="8 9">FFPRI411160</strain>
    </source>
</reference>
<feature type="region of interest" description="Disordered" evidence="5">
    <location>
        <begin position="88"/>
        <end position="120"/>
    </location>
</feature>
<feature type="compositionally biased region" description="Basic and acidic residues" evidence="5">
    <location>
        <begin position="636"/>
        <end position="654"/>
    </location>
</feature>
<feature type="compositionally biased region" description="Acidic residues" evidence="5">
    <location>
        <begin position="620"/>
        <end position="633"/>
    </location>
</feature>
<dbReference type="FunCoup" id="A0A286UWP4">
    <property type="interactions" value="213"/>
</dbReference>
<feature type="compositionally biased region" description="Acidic residues" evidence="5">
    <location>
        <begin position="697"/>
        <end position="706"/>
    </location>
</feature>
<dbReference type="InParanoid" id="A0A286UWP4"/>
<comment type="similarity">
    <text evidence="1">Belongs to the DNA polymerase type-B-like family.</text>
</comment>
<dbReference type="AlphaFoldDB" id="A0A286UWP4"/>
<dbReference type="EMBL" id="NBII01000001">
    <property type="protein sequence ID" value="PAV23875.1"/>
    <property type="molecule type" value="Genomic_DNA"/>
</dbReference>
<feature type="compositionally biased region" description="Basic and acidic residues" evidence="5">
    <location>
        <begin position="537"/>
        <end position="556"/>
    </location>
</feature>
<evidence type="ECO:0000259" key="6">
    <source>
        <dbReference type="Pfam" id="PF03828"/>
    </source>
</evidence>
<dbReference type="Pfam" id="PF03828">
    <property type="entry name" value="PAP_assoc"/>
    <property type="match status" value="1"/>
</dbReference>
<keyword evidence="3" id="KW-0479">Metal-binding</keyword>
<dbReference type="GO" id="GO:0031123">
    <property type="term" value="P:RNA 3'-end processing"/>
    <property type="evidence" value="ECO:0007669"/>
    <property type="project" value="TreeGrafter"/>
</dbReference>
<dbReference type="InterPro" id="IPR002058">
    <property type="entry name" value="PAP_assoc"/>
</dbReference>
<dbReference type="PANTHER" id="PTHR23092:SF15">
    <property type="entry name" value="INACTIVE NON-CANONICAL POLY(A) RNA POLYMERASE PROTEIN TRF4-2-RELATED"/>
    <property type="match status" value="1"/>
</dbReference>
<evidence type="ECO:0000259" key="7">
    <source>
        <dbReference type="Pfam" id="PF22600"/>
    </source>
</evidence>
<evidence type="ECO:0000256" key="3">
    <source>
        <dbReference type="ARBA" id="ARBA00022723"/>
    </source>
</evidence>
<dbReference type="InterPro" id="IPR054708">
    <property type="entry name" value="MTPAP-like_central"/>
</dbReference>
<feature type="compositionally biased region" description="Basic residues" evidence="5">
    <location>
        <begin position="1"/>
        <end position="16"/>
    </location>
</feature>
<dbReference type="GO" id="GO:0043634">
    <property type="term" value="P:polyadenylation-dependent ncRNA catabolic process"/>
    <property type="evidence" value="ECO:0007669"/>
    <property type="project" value="TreeGrafter"/>
</dbReference>
<dbReference type="Proteomes" id="UP000217199">
    <property type="component" value="Unassembled WGS sequence"/>
</dbReference>
<feature type="compositionally biased region" description="Polar residues" evidence="5">
    <location>
        <begin position="25"/>
        <end position="35"/>
    </location>
</feature>
<feature type="region of interest" description="Disordered" evidence="5">
    <location>
        <begin position="693"/>
        <end position="749"/>
    </location>
</feature>
<protein>
    <recommendedName>
        <fullName evidence="2">polynucleotide adenylyltransferase</fullName>
        <ecNumber evidence="2">2.7.7.19</ecNumber>
    </recommendedName>
</protein>
<comment type="caution">
    <text evidence="8">The sequence shown here is derived from an EMBL/GenBank/DDBJ whole genome shotgun (WGS) entry which is preliminary data.</text>
</comment>
<dbReference type="GO" id="GO:0010605">
    <property type="term" value="P:negative regulation of macromolecule metabolic process"/>
    <property type="evidence" value="ECO:0007669"/>
    <property type="project" value="UniProtKB-ARBA"/>
</dbReference>
<evidence type="ECO:0000313" key="8">
    <source>
        <dbReference type="EMBL" id="PAV23875.1"/>
    </source>
</evidence>
<dbReference type="EC" id="2.7.7.19" evidence="2"/>
<dbReference type="GO" id="GO:0003729">
    <property type="term" value="F:mRNA binding"/>
    <property type="evidence" value="ECO:0007669"/>
    <property type="project" value="TreeGrafter"/>
</dbReference>
<name>A0A286UWP4_9AGAM</name>
<evidence type="ECO:0000256" key="1">
    <source>
        <dbReference type="ARBA" id="ARBA00008593"/>
    </source>
</evidence>
<keyword evidence="4" id="KW-0460">Magnesium</keyword>
<evidence type="ECO:0000256" key="2">
    <source>
        <dbReference type="ARBA" id="ARBA00012388"/>
    </source>
</evidence>
<dbReference type="CDD" id="cd05402">
    <property type="entry name" value="NT_PAP_TUTase"/>
    <property type="match status" value="1"/>
</dbReference>
<feature type="region of interest" description="Disordered" evidence="5">
    <location>
        <begin position="1"/>
        <end position="59"/>
    </location>
</feature>
<evidence type="ECO:0000256" key="5">
    <source>
        <dbReference type="SAM" id="MobiDB-lite"/>
    </source>
</evidence>